<dbReference type="STRING" id="115783.SAMN02745119_00195"/>
<organism evidence="5 6">
    <name type="scientific">Trichlorobacter thiogenes</name>
    <dbReference type="NCBI Taxonomy" id="115783"/>
    <lineage>
        <taxon>Bacteria</taxon>
        <taxon>Pseudomonadati</taxon>
        <taxon>Thermodesulfobacteriota</taxon>
        <taxon>Desulfuromonadia</taxon>
        <taxon>Geobacterales</taxon>
        <taxon>Geobacteraceae</taxon>
        <taxon>Trichlorobacter</taxon>
    </lineage>
</organism>
<dbReference type="InterPro" id="IPR006143">
    <property type="entry name" value="RND_pump_MFP"/>
</dbReference>
<dbReference type="NCBIfam" id="TIGR01730">
    <property type="entry name" value="RND_mfp"/>
    <property type="match status" value="1"/>
</dbReference>
<dbReference type="PANTHER" id="PTHR30469:SF38">
    <property type="entry name" value="HLYD FAMILY SECRETION PROTEIN"/>
    <property type="match status" value="1"/>
</dbReference>
<dbReference type="Proteomes" id="UP000190102">
    <property type="component" value="Unassembled WGS sequence"/>
</dbReference>
<dbReference type="PROSITE" id="PS51257">
    <property type="entry name" value="PROKAR_LIPOPROTEIN"/>
    <property type="match status" value="1"/>
</dbReference>
<protein>
    <submittedName>
        <fullName evidence="5">RND family efflux transporter, MFP subunit</fullName>
    </submittedName>
</protein>
<proteinExistence type="inferred from homology"/>
<name>A0A1T4JZC6_9BACT</name>
<dbReference type="Gene3D" id="2.40.420.20">
    <property type="match status" value="1"/>
</dbReference>
<dbReference type="GO" id="GO:0015562">
    <property type="term" value="F:efflux transmembrane transporter activity"/>
    <property type="evidence" value="ECO:0007669"/>
    <property type="project" value="TreeGrafter"/>
</dbReference>
<dbReference type="Pfam" id="PF25954">
    <property type="entry name" value="Beta-barrel_RND_2"/>
    <property type="match status" value="1"/>
</dbReference>
<accession>A0A1T4JZC6</accession>
<dbReference type="Gene3D" id="2.40.50.100">
    <property type="match status" value="1"/>
</dbReference>
<dbReference type="OrthoDB" id="176710at2"/>
<feature type="domain" description="YknX-like C-terminal permuted SH3-like" evidence="4">
    <location>
        <begin position="302"/>
        <end position="368"/>
    </location>
</feature>
<evidence type="ECO:0000259" key="3">
    <source>
        <dbReference type="Pfam" id="PF25973"/>
    </source>
</evidence>
<feature type="domain" description="CusB-like beta-barrel" evidence="2">
    <location>
        <begin position="225"/>
        <end position="293"/>
    </location>
</feature>
<dbReference type="Gene3D" id="1.10.287.470">
    <property type="entry name" value="Helix hairpin bin"/>
    <property type="match status" value="1"/>
</dbReference>
<sequence length="376" mass="39606">MNRSYSRAFVCLVMVGLAITGCSDSKHGVTSAPATVSGLTVTAVKVSDLPETLDVVGTVRARTSAMVSARIPGTVSVLHVREGDRVRKGQVLGQLDSKENLAQATGAVAAIDEAKRGVEEAQARQRLADSTFARFKKLYDEQALTRQEFDTRQTERDLAHQAVARAEARLRQTQEASRAAGAMADYTKIVAPISGVIVAKQADLGSSVFPGQPLMTIDDEGSYQLELAIPESQVRAVHSGTVVQVQIDATGGSFSARVAEVVPTSDPASRTYTAKVAIPQKGVRSGMFGRGSIALGSSVKGVRVPRSAVFERGALTAVWSVGTDEIVRMRLVKTGRIVGDSIEILSGLADGDRIVTAGMEKAVDGARLQTVSGGAK</sequence>
<dbReference type="InterPro" id="IPR058637">
    <property type="entry name" value="YknX-like_C"/>
</dbReference>
<evidence type="ECO:0000313" key="5">
    <source>
        <dbReference type="EMBL" id="SJZ35469.1"/>
    </source>
</evidence>
<evidence type="ECO:0000259" key="2">
    <source>
        <dbReference type="Pfam" id="PF25954"/>
    </source>
</evidence>
<comment type="similarity">
    <text evidence="1">Belongs to the membrane fusion protein (MFP) (TC 8.A.1) family.</text>
</comment>
<dbReference type="GO" id="GO:1990281">
    <property type="term" value="C:efflux pump complex"/>
    <property type="evidence" value="ECO:0007669"/>
    <property type="project" value="TreeGrafter"/>
</dbReference>
<evidence type="ECO:0000313" key="6">
    <source>
        <dbReference type="Proteomes" id="UP000190102"/>
    </source>
</evidence>
<evidence type="ECO:0000256" key="1">
    <source>
        <dbReference type="ARBA" id="ARBA00009477"/>
    </source>
</evidence>
<dbReference type="AlphaFoldDB" id="A0A1T4JZC6"/>
<dbReference type="Pfam" id="PF25973">
    <property type="entry name" value="BSH_CzcB"/>
    <property type="match status" value="1"/>
</dbReference>
<keyword evidence="6" id="KW-1185">Reference proteome</keyword>
<dbReference type="EMBL" id="FUWR01000001">
    <property type="protein sequence ID" value="SJZ35469.1"/>
    <property type="molecule type" value="Genomic_DNA"/>
</dbReference>
<reference evidence="6" key="1">
    <citation type="submission" date="2017-02" db="EMBL/GenBank/DDBJ databases">
        <authorList>
            <person name="Varghese N."/>
            <person name="Submissions S."/>
        </authorList>
    </citation>
    <scope>NUCLEOTIDE SEQUENCE [LARGE SCALE GENOMIC DNA]</scope>
    <source>
        <strain evidence="6">ATCC BAA-34</strain>
    </source>
</reference>
<dbReference type="PANTHER" id="PTHR30469">
    <property type="entry name" value="MULTIDRUG RESISTANCE PROTEIN MDTA"/>
    <property type="match status" value="1"/>
</dbReference>
<gene>
    <name evidence="5" type="ORF">SAMN02745119_00195</name>
</gene>
<evidence type="ECO:0000259" key="4">
    <source>
        <dbReference type="Pfam" id="PF25989"/>
    </source>
</evidence>
<dbReference type="InterPro" id="IPR058647">
    <property type="entry name" value="BSH_CzcB-like"/>
</dbReference>
<dbReference type="SUPFAM" id="SSF111369">
    <property type="entry name" value="HlyD-like secretion proteins"/>
    <property type="match status" value="1"/>
</dbReference>
<dbReference type="RefSeq" id="WP_078788512.1">
    <property type="nucleotide sequence ID" value="NZ_FUWR01000001.1"/>
</dbReference>
<dbReference type="Pfam" id="PF25989">
    <property type="entry name" value="YknX_C"/>
    <property type="match status" value="1"/>
</dbReference>
<dbReference type="InterPro" id="IPR058792">
    <property type="entry name" value="Beta-barrel_RND_2"/>
</dbReference>
<dbReference type="Gene3D" id="2.40.30.170">
    <property type="match status" value="1"/>
</dbReference>
<feature type="domain" description="CzcB-like barrel-sandwich hybrid" evidence="3">
    <location>
        <begin position="65"/>
        <end position="219"/>
    </location>
</feature>